<dbReference type="GO" id="GO:0003729">
    <property type="term" value="F:mRNA binding"/>
    <property type="evidence" value="ECO:0007669"/>
    <property type="project" value="TreeGrafter"/>
</dbReference>
<dbReference type="InterPro" id="IPR011990">
    <property type="entry name" value="TPR-like_helical_dom_sf"/>
</dbReference>
<dbReference type="RefSeq" id="XP_022631937.1">
    <property type="nucleotide sequence ID" value="XM_022776216.1"/>
</dbReference>
<evidence type="ECO:0000256" key="2">
    <source>
        <dbReference type="ARBA" id="ARBA00022737"/>
    </source>
</evidence>
<proteinExistence type="inferred from homology"/>
<evidence type="ECO:0000313" key="4">
    <source>
        <dbReference type="Proteomes" id="UP000087766"/>
    </source>
</evidence>
<dbReference type="OrthoDB" id="185373at2759"/>
<keyword evidence="4" id="KW-1185">Reference proteome</keyword>
<dbReference type="KEGG" id="vra:111240686"/>
<sequence>MKFFKIFKSKPFSLRTFNSLSLPTIVLPITESELLNSIESSHWHFIKQAAPHYTPSLLSPTLTSLHHKPQLVLQLLSHLNGHSLDLTTSSLAACILCRLPSPKPSISLLQSLILSSTATNRTIFHELELSLDRLDAKTNLIFDLLVRTYCELKKPNEALECFYLMKEKGVKPNIETCNQMLSLFLRLNRTQMAWILHAEMFKMKIKCSMYTFNIMVNVLCKEGKLKKDAFRVRDEMMTTGFDPTILTYNALIQGLCKNREGEHAEELLKEMIKLPVYLAMGRVGLCPRPPKWAPQRVFVQEVLEREVRLSYWHKVNQLDFIEMYNNLFSRPPIRTMKNDCP</sequence>
<organism evidence="4 5">
    <name type="scientific">Vigna radiata var. radiata</name>
    <name type="common">Mung bean</name>
    <name type="synonym">Phaseolus aureus</name>
    <dbReference type="NCBI Taxonomy" id="3916"/>
    <lineage>
        <taxon>Eukaryota</taxon>
        <taxon>Viridiplantae</taxon>
        <taxon>Streptophyta</taxon>
        <taxon>Embryophyta</taxon>
        <taxon>Tracheophyta</taxon>
        <taxon>Spermatophyta</taxon>
        <taxon>Magnoliopsida</taxon>
        <taxon>eudicotyledons</taxon>
        <taxon>Gunneridae</taxon>
        <taxon>Pentapetalae</taxon>
        <taxon>rosids</taxon>
        <taxon>fabids</taxon>
        <taxon>Fabales</taxon>
        <taxon>Fabaceae</taxon>
        <taxon>Papilionoideae</taxon>
        <taxon>50 kb inversion clade</taxon>
        <taxon>NPAAA clade</taxon>
        <taxon>indigoferoid/millettioid clade</taxon>
        <taxon>Phaseoleae</taxon>
        <taxon>Vigna</taxon>
    </lineage>
</organism>
<dbReference type="AlphaFoldDB" id="A0A3Q0ENY5"/>
<dbReference type="InterPro" id="IPR002885">
    <property type="entry name" value="PPR_rpt"/>
</dbReference>
<dbReference type="InterPro" id="IPR051240">
    <property type="entry name" value="Mito_RNA-Proc/Resp"/>
</dbReference>
<dbReference type="Pfam" id="PF13812">
    <property type="entry name" value="PPR_3"/>
    <property type="match status" value="1"/>
</dbReference>
<feature type="repeat" description="PPR" evidence="3">
    <location>
        <begin position="244"/>
        <end position="278"/>
    </location>
</feature>
<dbReference type="Gene3D" id="1.25.40.180">
    <property type="match status" value="1"/>
</dbReference>
<dbReference type="Gene3D" id="1.25.40.10">
    <property type="entry name" value="Tetratricopeptide repeat domain"/>
    <property type="match status" value="2"/>
</dbReference>
<dbReference type="Proteomes" id="UP000087766">
    <property type="component" value="Unplaced"/>
</dbReference>
<feature type="repeat" description="PPR" evidence="3">
    <location>
        <begin position="208"/>
        <end position="243"/>
    </location>
</feature>
<dbReference type="PANTHER" id="PTHR47933:SF70">
    <property type="entry name" value="PROTON GRADIENT REGULATION3-LIKE PROTEIN"/>
    <property type="match status" value="1"/>
</dbReference>
<feature type="repeat" description="PPR" evidence="3">
    <location>
        <begin position="138"/>
        <end position="172"/>
    </location>
</feature>
<evidence type="ECO:0000313" key="5">
    <source>
        <dbReference type="RefSeq" id="XP_022631937.1"/>
    </source>
</evidence>
<dbReference type="PROSITE" id="PS51375">
    <property type="entry name" value="PPR"/>
    <property type="match status" value="3"/>
</dbReference>
<dbReference type="Pfam" id="PF13041">
    <property type="entry name" value="PPR_2"/>
    <property type="match status" value="1"/>
</dbReference>
<dbReference type="NCBIfam" id="TIGR00756">
    <property type="entry name" value="PPR"/>
    <property type="match status" value="3"/>
</dbReference>
<dbReference type="GeneID" id="111240686"/>
<gene>
    <name evidence="5" type="primary">LOC111240686</name>
</gene>
<reference evidence="5" key="1">
    <citation type="submission" date="2025-08" db="UniProtKB">
        <authorList>
            <consortium name="RefSeq"/>
        </authorList>
    </citation>
    <scope>IDENTIFICATION</scope>
    <source>
        <tissue evidence="5">Leaf</tissue>
    </source>
</reference>
<protein>
    <submittedName>
        <fullName evidence="5">Pentatricopeptide repeat-containing protein At2g15630, mitochondrial-like</fullName>
    </submittedName>
</protein>
<name>A0A3Q0ENY5_VIGRR</name>
<dbReference type="PANTHER" id="PTHR47933">
    <property type="entry name" value="PENTATRICOPEPTIDE REPEAT-CONTAINING PROTEIN 1, MITOCHONDRIAL"/>
    <property type="match status" value="1"/>
</dbReference>
<keyword evidence="2" id="KW-0677">Repeat</keyword>
<accession>A0A3Q0ENY5</accession>
<evidence type="ECO:0000256" key="1">
    <source>
        <dbReference type="ARBA" id="ARBA00007626"/>
    </source>
</evidence>
<evidence type="ECO:0000256" key="3">
    <source>
        <dbReference type="PROSITE-ProRule" id="PRU00708"/>
    </source>
</evidence>
<comment type="similarity">
    <text evidence="1">Belongs to the PPR family. P subfamily.</text>
</comment>